<evidence type="ECO:0000259" key="1">
    <source>
        <dbReference type="Pfam" id="PF03372"/>
    </source>
</evidence>
<protein>
    <recommendedName>
        <fullName evidence="1">Endonuclease/exonuclease/phosphatase domain-containing protein</fullName>
    </recommendedName>
</protein>
<keyword evidence="4" id="KW-1185">Reference proteome</keyword>
<reference evidence="2 3" key="1">
    <citation type="journal article" date="2010" name="Nature">
        <title>Genome sequencing and analysis of the model grass Brachypodium distachyon.</title>
        <authorList>
            <consortium name="International Brachypodium Initiative"/>
        </authorList>
    </citation>
    <scope>NUCLEOTIDE SEQUENCE [LARGE SCALE GENOMIC DNA]</scope>
    <source>
        <strain evidence="2 3">Bd21</strain>
    </source>
</reference>
<dbReference type="PANTHER" id="PTHR35218:SF11">
    <property type="entry name" value="ENDONUCLEASE_EXONUCLEASE_PHOSPHATASE DOMAIN-CONTAINING PROTEIN"/>
    <property type="match status" value="1"/>
</dbReference>
<evidence type="ECO:0000313" key="4">
    <source>
        <dbReference type="Proteomes" id="UP000008810"/>
    </source>
</evidence>
<name>A0A2K2DSC8_BRADI</name>
<dbReference type="GO" id="GO:0005634">
    <property type="term" value="C:nucleus"/>
    <property type="evidence" value="ECO:0000318"/>
    <property type="project" value="GO_Central"/>
</dbReference>
<feature type="domain" description="Endonuclease/exonuclease/phosphatase" evidence="1">
    <location>
        <begin position="8"/>
        <end position="174"/>
    </location>
</feature>
<evidence type="ECO:0000313" key="3">
    <source>
        <dbReference type="EnsemblPlants" id="PNT77188"/>
    </source>
</evidence>
<dbReference type="GO" id="GO:0003906">
    <property type="term" value="F:DNA-(apurinic or apyrimidinic site) endonuclease activity"/>
    <property type="evidence" value="ECO:0000318"/>
    <property type="project" value="GO_Central"/>
</dbReference>
<dbReference type="Gramene" id="PNT77188">
    <property type="protein sequence ID" value="PNT77188"/>
    <property type="gene ID" value="BRADI_1g58881v3"/>
</dbReference>
<dbReference type="GO" id="GO:0006284">
    <property type="term" value="P:base-excision repair"/>
    <property type="evidence" value="ECO:0000318"/>
    <property type="project" value="GO_Central"/>
</dbReference>
<evidence type="ECO:0000313" key="2">
    <source>
        <dbReference type="EMBL" id="PNT77188.1"/>
    </source>
</evidence>
<gene>
    <name evidence="2" type="ORF">BRADI_1g58881v3</name>
</gene>
<dbReference type="InParanoid" id="A0A2K2DSC8"/>
<dbReference type="GO" id="GO:0008081">
    <property type="term" value="F:phosphoric diester hydrolase activity"/>
    <property type="evidence" value="ECO:0000318"/>
    <property type="project" value="GO_Central"/>
</dbReference>
<dbReference type="InterPro" id="IPR005135">
    <property type="entry name" value="Endo/exonuclease/phosphatase"/>
</dbReference>
<dbReference type="Gene3D" id="3.60.10.10">
    <property type="entry name" value="Endonuclease/exonuclease/phosphatase"/>
    <property type="match status" value="1"/>
</dbReference>
<dbReference type="PANTHER" id="PTHR35218">
    <property type="entry name" value="RNASE H DOMAIN-CONTAINING PROTEIN"/>
    <property type="match status" value="1"/>
</dbReference>
<dbReference type="GO" id="GO:0008311">
    <property type="term" value="F:double-stranded DNA 3'-5' DNA exonuclease activity"/>
    <property type="evidence" value="ECO:0000318"/>
    <property type="project" value="GO_Central"/>
</dbReference>
<dbReference type="EMBL" id="CM000880">
    <property type="protein sequence ID" value="PNT77188.1"/>
    <property type="molecule type" value="Genomic_DNA"/>
</dbReference>
<dbReference type="OrthoDB" id="682716at2759"/>
<reference evidence="2" key="2">
    <citation type="submission" date="2017-06" db="EMBL/GenBank/DDBJ databases">
        <title>WGS assembly of Brachypodium distachyon.</title>
        <authorList>
            <consortium name="The International Brachypodium Initiative"/>
            <person name="Lucas S."/>
            <person name="Harmon-Smith M."/>
            <person name="Lail K."/>
            <person name="Tice H."/>
            <person name="Grimwood J."/>
            <person name="Bruce D."/>
            <person name="Barry K."/>
            <person name="Shu S."/>
            <person name="Lindquist E."/>
            <person name="Wang M."/>
            <person name="Pitluck S."/>
            <person name="Vogel J.P."/>
            <person name="Garvin D.F."/>
            <person name="Mockler T.C."/>
            <person name="Schmutz J."/>
            <person name="Rokhsar D."/>
            <person name="Bevan M.W."/>
        </authorList>
    </citation>
    <scope>NUCLEOTIDE SEQUENCE</scope>
    <source>
        <strain evidence="2">Bd21</strain>
    </source>
</reference>
<dbReference type="Proteomes" id="UP000008810">
    <property type="component" value="Chromosome 1"/>
</dbReference>
<dbReference type="Pfam" id="PF03372">
    <property type="entry name" value="Exo_endo_phos"/>
    <property type="match status" value="1"/>
</dbReference>
<accession>A0A2K2DSC8</accession>
<dbReference type="SUPFAM" id="SSF56219">
    <property type="entry name" value="DNase I-like"/>
    <property type="match status" value="1"/>
</dbReference>
<reference evidence="3" key="3">
    <citation type="submission" date="2018-08" db="UniProtKB">
        <authorList>
            <consortium name="EnsemblPlants"/>
        </authorList>
    </citation>
    <scope>IDENTIFICATION</scope>
    <source>
        <strain evidence="3">cv. Bd21</strain>
    </source>
</reference>
<proteinExistence type="predicted"/>
<dbReference type="AlphaFoldDB" id="A0A2K2DSC8"/>
<dbReference type="InterPro" id="IPR036691">
    <property type="entry name" value="Endo/exonu/phosph_ase_sf"/>
</dbReference>
<sequence length="199" mass="22532">MKTLCWKCRGIGDPATARELRDLVKECMPSVLCLVETQLSKQRVEGLASTLDFDSAFAVASSGGSGGLCMYWKSSLNLQIKTFSKYHIDSIIMEDGKDPWRLTCFYGEATRTLRHLSWQMLCFLRGESTLPWMCLGDFNEVLCREEHLGINEREGWQMDNFREAIDICGLCDIGIRDWFGPLRNVWLAGVTVGSGWTGR</sequence>
<dbReference type="EnsemblPlants" id="PNT77188">
    <property type="protein sequence ID" value="PNT77188"/>
    <property type="gene ID" value="BRADI_1g58881v3"/>
</dbReference>
<organism evidence="2">
    <name type="scientific">Brachypodium distachyon</name>
    <name type="common">Purple false brome</name>
    <name type="synonym">Trachynia distachya</name>
    <dbReference type="NCBI Taxonomy" id="15368"/>
    <lineage>
        <taxon>Eukaryota</taxon>
        <taxon>Viridiplantae</taxon>
        <taxon>Streptophyta</taxon>
        <taxon>Embryophyta</taxon>
        <taxon>Tracheophyta</taxon>
        <taxon>Spermatophyta</taxon>
        <taxon>Magnoliopsida</taxon>
        <taxon>Liliopsida</taxon>
        <taxon>Poales</taxon>
        <taxon>Poaceae</taxon>
        <taxon>BOP clade</taxon>
        <taxon>Pooideae</taxon>
        <taxon>Stipodae</taxon>
        <taxon>Brachypodieae</taxon>
        <taxon>Brachypodium</taxon>
    </lineage>
</organism>